<gene>
    <name evidence="2" type="ORF">J4G43_053335</name>
</gene>
<dbReference type="Proteomes" id="UP000664702">
    <property type="component" value="Plasmid pBb144S4a"/>
</dbReference>
<evidence type="ECO:0000313" key="2">
    <source>
        <dbReference type="EMBL" id="UEM17998.1"/>
    </source>
</evidence>
<sequence>MMNSRNAIETRPVDLSALNKSRITQGRPAFLPYKTTHLRLSQAQTRAMPVELRGRIVGEGRDHHSWIVKRDDTKSPQGFHKDFCHPEERMDDLELAKGRIAELEAEVALLTNRVRVSERFVRVDCALARQLSESIAENARLHARITELEARHEQAAT</sequence>
<protein>
    <submittedName>
        <fullName evidence="2">Uncharacterized protein</fullName>
    </submittedName>
</protein>
<dbReference type="KEGG" id="bban:J4G43_053335"/>
<organism evidence="2 3">
    <name type="scientific">Bradyrhizobium barranii subsp. barranii</name>
    <dbReference type="NCBI Taxonomy" id="2823807"/>
    <lineage>
        <taxon>Bacteria</taxon>
        <taxon>Pseudomonadati</taxon>
        <taxon>Pseudomonadota</taxon>
        <taxon>Alphaproteobacteria</taxon>
        <taxon>Hyphomicrobiales</taxon>
        <taxon>Nitrobacteraceae</taxon>
        <taxon>Bradyrhizobium</taxon>
        <taxon>Bradyrhizobium barranii</taxon>
    </lineage>
</organism>
<evidence type="ECO:0000313" key="3">
    <source>
        <dbReference type="Proteomes" id="UP000664702"/>
    </source>
</evidence>
<accession>A0A9X9YDK4</accession>
<keyword evidence="1" id="KW-0175">Coiled coil</keyword>
<feature type="coiled-coil region" evidence="1">
    <location>
        <begin position="93"/>
        <end position="151"/>
    </location>
</feature>
<keyword evidence="2" id="KW-0614">Plasmid</keyword>
<dbReference type="AlphaFoldDB" id="A0A9X9YDK4"/>
<proteinExistence type="predicted"/>
<dbReference type="RefSeq" id="WP_225005965.1">
    <property type="nucleotide sequence ID" value="NZ_CP086137.1"/>
</dbReference>
<name>A0A9X9YDK4_9BRAD</name>
<evidence type="ECO:0000256" key="1">
    <source>
        <dbReference type="SAM" id="Coils"/>
    </source>
</evidence>
<reference evidence="2 3" key="1">
    <citation type="journal article" date="2022" name="Int. J. Syst. Evol. Microbiol.">
        <title>Strains of Bradyrhizobium barranii sp. nov. associated with legumes native to Canada are symbionts of soybeans and belong to different subspecies (subsp. barranii subsp. nov. and subsp. apii subsp. nov.) and symbiovars (sv. glycinearum and sv. septentrionale).</title>
        <authorList>
            <person name="Bromfield E.S.P."/>
            <person name="Cloutier S."/>
            <person name="Wasai-Hara S."/>
            <person name="Minamisawa K."/>
        </authorList>
    </citation>
    <scope>NUCLEOTIDE SEQUENCE [LARGE SCALE GENOMIC DNA]</scope>
    <source>
        <strain evidence="2 3">144S4</strain>
        <plasmid evidence="3">pBb144S4a</plasmid>
    </source>
</reference>
<geneLocation type="plasmid" evidence="2 3">
    <name>pBb144S4a</name>
</geneLocation>
<dbReference type="EMBL" id="CP086137">
    <property type="protein sequence ID" value="UEM17998.1"/>
    <property type="molecule type" value="Genomic_DNA"/>
</dbReference>